<comment type="caution">
    <text evidence="2">The sequence shown here is derived from an EMBL/GenBank/DDBJ whole genome shotgun (WGS) entry which is preliminary data.</text>
</comment>
<dbReference type="RefSeq" id="WP_338001290.1">
    <property type="nucleotide sequence ID" value="NZ_JAAHBU010000305.1"/>
</dbReference>
<dbReference type="Proteomes" id="UP000482634">
    <property type="component" value="Unassembled WGS sequence"/>
</dbReference>
<evidence type="ECO:0000256" key="1">
    <source>
        <dbReference type="SAM" id="Coils"/>
    </source>
</evidence>
<accession>A0A6B3NZU6</accession>
<organism evidence="2 3">
    <name type="scientific">Pseudomonas brassicae</name>
    <dbReference type="NCBI Taxonomy" id="2708063"/>
    <lineage>
        <taxon>Bacteria</taxon>
        <taxon>Pseudomonadati</taxon>
        <taxon>Pseudomonadota</taxon>
        <taxon>Gammaproteobacteria</taxon>
        <taxon>Pseudomonadales</taxon>
        <taxon>Pseudomonadaceae</taxon>
        <taxon>Pseudomonas</taxon>
    </lineage>
</organism>
<dbReference type="NCBIfam" id="NF041859">
    <property type="entry name" value="silencer_MvaTU"/>
    <property type="match status" value="1"/>
</dbReference>
<keyword evidence="3" id="KW-1185">Reference proteome</keyword>
<evidence type="ECO:0000313" key="3">
    <source>
        <dbReference type="Proteomes" id="UP000482634"/>
    </source>
</evidence>
<sequence>MSLINEYRATEEAIKELQARLKNLSEDNKLKTELEFEAKLRELMGEYSKSLRDIIALLDPEAKLNK</sequence>
<protein>
    <submittedName>
        <fullName evidence="2">H-NS histone</fullName>
    </submittedName>
</protein>
<dbReference type="EMBL" id="JAAHBU010000305">
    <property type="protein sequence ID" value="NER65650.1"/>
    <property type="molecule type" value="Genomic_DNA"/>
</dbReference>
<dbReference type="AlphaFoldDB" id="A0A6B3NZU6"/>
<feature type="non-terminal residue" evidence="2">
    <location>
        <position position="66"/>
    </location>
</feature>
<evidence type="ECO:0000313" key="2">
    <source>
        <dbReference type="EMBL" id="NER65650.1"/>
    </source>
</evidence>
<proteinExistence type="predicted"/>
<feature type="coiled-coil region" evidence="1">
    <location>
        <begin position="7"/>
        <end position="34"/>
    </location>
</feature>
<keyword evidence="1" id="KW-0175">Coiled coil</keyword>
<name>A0A6B3NZU6_9PSED</name>
<gene>
    <name evidence="2" type="ORF">G3436_19525</name>
</gene>
<reference evidence="2 3" key="1">
    <citation type="submission" date="2020-02" db="EMBL/GenBank/DDBJ databases">
        <title>Broccoli isolated Pseudomonas sp.</title>
        <authorList>
            <person name="Fujikawa T."/>
            <person name="Sawada H."/>
        </authorList>
    </citation>
    <scope>NUCLEOTIDE SEQUENCE [LARGE SCALE GENOMIC DNA]</scope>
    <source>
        <strain evidence="2 3">MAFF212427</strain>
    </source>
</reference>